<organism evidence="2 3">
    <name type="scientific">Paenibacillus lautus</name>
    <name type="common">Bacillus lautus</name>
    <dbReference type="NCBI Taxonomy" id="1401"/>
    <lineage>
        <taxon>Bacteria</taxon>
        <taxon>Bacillati</taxon>
        <taxon>Bacillota</taxon>
        <taxon>Bacilli</taxon>
        <taxon>Bacillales</taxon>
        <taxon>Paenibacillaceae</taxon>
        <taxon>Paenibacillus</taxon>
    </lineage>
</organism>
<dbReference type="RefSeq" id="WP_076323735.1">
    <property type="nucleotide sequence ID" value="NZ_MRTF01000006.1"/>
</dbReference>
<dbReference type="GO" id="GO:0008721">
    <property type="term" value="F:D-serine ammonia-lyase activity"/>
    <property type="evidence" value="ECO:0007669"/>
    <property type="project" value="TreeGrafter"/>
</dbReference>
<name>A0A1R1AZ76_PAELA</name>
<dbReference type="OrthoDB" id="2445260at2"/>
<dbReference type="CDD" id="cd06813">
    <property type="entry name" value="PLPDE_III_DSD_D-TA_like_2"/>
    <property type="match status" value="1"/>
</dbReference>
<proteinExistence type="predicted"/>
<dbReference type="Proteomes" id="UP000187074">
    <property type="component" value="Unassembled WGS sequence"/>
</dbReference>
<dbReference type="EMBL" id="MRTF01000006">
    <property type="protein sequence ID" value="OME91337.1"/>
    <property type="molecule type" value="Genomic_DNA"/>
</dbReference>
<dbReference type="GO" id="GO:0036088">
    <property type="term" value="P:D-serine catabolic process"/>
    <property type="evidence" value="ECO:0007669"/>
    <property type="project" value="TreeGrafter"/>
</dbReference>
<accession>A0A1R1AZ76</accession>
<sequence>MSTYEYYKEIFAEVPRPFALVDLDMLDDNARAIARAAGGKKVRLASKSIRSVDVLHRILDSDRMFQGIMCYTAAEAVFLAEKGFDDLLLGYPQWQSEAVRSIVNLVSEGRSITLMVDSVEHVEHIEQFAKQQSIVMPLCIDLDMSVHYPGLHFGVWRSPVHSWEGMYPIVEQIIGSPWLRLDGIMGYEAQVAGVGDNTAGKYVKNTMVRWLKSRSIVEAAKRKQEVVERLNAMDIQLRFVNAGGTGSLDSSRKEAWVTEITAGSGFYAPGLFDHYASFRYKPAAAYAIEVVRIPKAGIVTCMGGGYSASGTADKDKLAKPYLPEGLELFSLEGAGEVQTPLRLPAHVKLGLGDPVFFRHAKAGELCERFKVLYAVSQGRIVGEYATYRGMGECFL</sequence>
<evidence type="ECO:0000313" key="2">
    <source>
        <dbReference type="EMBL" id="OME91337.1"/>
    </source>
</evidence>
<dbReference type="STRING" id="1401.BK123_17900"/>
<evidence type="ECO:0000259" key="1">
    <source>
        <dbReference type="Pfam" id="PF01168"/>
    </source>
</evidence>
<dbReference type="Pfam" id="PF01168">
    <property type="entry name" value="Ala_racemase_N"/>
    <property type="match status" value="1"/>
</dbReference>
<gene>
    <name evidence="2" type="ORF">BK123_17900</name>
</gene>
<dbReference type="AlphaFoldDB" id="A0A1R1AZ76"/>
<dbReference type="PANTHER" id="PTHR28004:SF2">
    <property type="entry name" value="D-SERINE DEHYDRATASE"/>
    <property type="match status" value="1"/>
</dbReference>
<dbReference type="Gene3D" id="3.20.20.10">
    <property type="entry name" value="Alanine racemase"/>
    <property type="match status" value="1"/>
</dbReference>
<protein>
    <submittedName>
        <fullName evidence="2">Amino acid aldolase</fullName>
    </submittedName>
</protein>
<dbReference type="InterPro" id="IPR001608">
    <property type="entry name" value="Ala_racemase_N"/>
</dbReference>
<dbReference type="InterPro" id="IPR029066">
    <property type="entry name" value="PLP-binding_barrel"/>
</dbReference>
<dbReference type="PANTHER" id="PTHR28004">
    <property type="entry name" value="ZGC:162816-RELATED"/>
    <property type="match status" value="1"/>
</dbReference>
<dbReference type="SUPFAM" id="SSF51419">
    <property type="entry name" value="PLP-binding barrel"/>
    <property type="match status" value="1"/>
</dbReference>
<comment type="caution">
    <text evidence="2">The sequence shown here is derived from an EMBL/GenBank/DDBJ whole genome shotgun (WGS) entry which is preliminary data.</text>
</comment>
<dbReference type="InterPro" id="IPR051466">
    <property type="entry name" value="D-amino_acid_metab_enzyme"/>
</dbReference>
<reference evidence="2 3" key="1">
    <citation type="submission" date="2016-11" db="EMBL/GenBank/DDBJ databases">
        <title>Paenibacillus species isolates.</title>
        <authorList>
            <person name="Beno S.M."/>
        </authorList>
    </citation>
    <scope>NUCLEOTIDE SEQUENCE [LARGE SCALE GENOMIC DNA]</scope>
    <source>
        <strain evidence="2 3">FSL F4-0100</strain>
    </source>
</reference>
<evidence type="ECO:0000313" key="3">
    <source>
        <dbReference type="Proteomes" id="UP000187074"/>
    </source>
</evidence>
<feature type="domain" description="Alanine racemase N-terminal" evidence="1">
    <location>
        <begin position="21"/>
        <end position="225"/>
    </location>
</feature>